<dbReference type="EMBL" id="JFFI01001413">
    <property type="protein sequence ID" value="KXH60221.1"/>
    <property type="molecule type" value="Genomic_DNA"/>
</dbReference>
<keyword evidence="1" id="KW-0378">Hydrolase</keyword>
<protein>
    <submittedName>
        <fullName evidence="1">Glycosyl hydrolase family 18</fullName>
    </submittedName>
</protein>
<organism evidence="1 2">
    <name type="scientific">Colletotrichum salicis</name>
    <dbReference type="NCBI Taxonomy" id="1209931"/>
    <lineage>
        <taxon>Eukaryota</taxon>
        <taxon>Fungi</taxon>
        <taxon>Dikarya</taxon>
        <taxon>Ascomycota</taxon>
        <taxon>Pezizomycotina</taxon>
        <taxon>Sordariomycetes</taxon>
        <taxon>Hypocreomycetidae</taxon>
        <taxon>Glomerellales</taxon>
        <taxon>Glomerellaceae</taxon>
        <taxon>Colletotrichum</taxon>
        <taxon>Colletotrichum acutatum species complex</taxon>
    </lineage>
</organism>
<evidence type="ECO:0000313" key="2">
    <source>
        <dbReference type="Proteomes" id="UP000070121"/>
    </source>
</evidence>
<dbReference type="STRING" id="1209931.A0A135UII6"/>
<dbReference type="OrthoDB" id="4851062at2759"/>
<proteinExistence type="predicted"/>
<reference evidence="1 2" key="1">
    <citation type="submission" date="2014-02" db="EMBL/GenBank/DDBJ databases">
        <title>The genome sequence of Colletotrichum salicis CBS 607.94.</title>
        <authorList>
            <person name="Baroncelli R."/>
            <person name="Thon M.R."/>
        </authorList>
    </citation>
    <scope>NUCLEOTIDE SEQUENCE [LARGE SCALE GENOMIC DNA]</scope>
    <source>
        <strain evidence="1 2">CBS 607.94</strain>
    </source>
</reference>
<accession>A0A135UII6</accession>
<dbReference type="AlphaFoldDB" id="A0A135UII6"/>
<dbReference type="GO" id="GO:0016787">
    <property type="term" value="F:hydrolase activity"/>
    <property type="evidence" value="ECO:0007669"/>
    <property type="project" value="UniProtKB-KW"/>
</dbReference>
<dbReference type="Proteomes" id="UP000070121">
    <property type="component" value="Unassembled WGS sequence"/>
</dbReference>
<name>A0A135UII6_9PEZI</name>
<gene>
    <name evidence="1" type="ORF">CSAL01_12010</name>
</gene>
<comment type="caution">
    <text evidence="1">The sequence shown here is derived from an EMBL/GenBank/DDBJ whole genome shotgun (WGS) entry which is preliminary data.</text>
</comment>
<evidence type="ECO:0000313" key="1">
    <source>
        <dbReference type="EMBL" id="KXH60221.1"/>
    </source>
</evidence>
<keyword evidence="2" id="KW-1185">Reference proteome</keyword>
<sequence>MASPTEIQVTLDKRDGSHWELFNCNDAHSLSAQIIQMACMNDSEDSNCKELFLGNGATGTIIEMPQDQGCGPGKYAVVESLEVSHNQTLPGHLTRRTASPPVIYDLKFGYNFKLVPREYGDTQLRIDYSNQEGYWDHIVTRPVSKKRKRSLEEFGGNHKRWLEEEWRDDNHFGGLSKKDLHKRWFGDDVLEWLESLVEVEIVKTEKRHLYEEDLSAVLLRDEWDCGEFKGKIDAIATAGIKMATSFGFALITTLNSETGLDLSKSYLHFANKGSVNAVFTLDARMSLHWDSEAFNIAPIYFQGASFVIPGFGSRK</sequence>